<dbReference type="Proteomes" id="UP000247892">
    <property type="component" value="Unassembled WGS sequence"/>
</dbReference>
<proteinExistence type="predicted"/>
<name>A0A318MA16_9PSEU</name>
<dbReference type="EMBL" id="MASU01000005">
    <property type="protein sequence ID" value="PXY35659.1"/>
    <property type="molecule type" value="Genomic_DNA"/>
</dbReference>
<accession>A0A318MA16</accession>
<keyword evidence="2" id="KW-1185">Reference proteome</keyword>
<evidence type="ECO:0008006" key="3">
    <source>
        <dbReference type="Google" id="ProtNLM"/>
    </source>
</evidence>
<dbReference type="AlphaFoldDB" id="A0A318MA16"/>
<evidence type="ECO:0000313" key="2">
    <source>
        <dbReference type="Proteomes" id="UP000247892"/>
    </source>
</evidence>
<protein>
    <recommendedName>
        <fullName evidence="3">Ketohydroxyglutarate aldolase</fullName>
    </recommendedName>
</protein>
<evidence type="ECO:0000313" key="1">
    <source>
        <dbReference type="EMBL" id="PXY35659.1"/>
    </source>
</evidence>
<sequence length="71" mass="7380">MTRVIVSVADENLGTLDDVVSDLRQAGMSVDGVQELLGTVTGSVDADTVLAALQDVPGVADVELQRDVRPS</sequence>
<reference evidence="1 2" key="1">
    <citation type="submission" date="2016-07" db="EMBL/GenBank/DDBJ databases">
        <title>Draft genome sequence of Prauserella sp. YIM 121212, isolated from alkaline soil.</title>
        <authorList>
            <person name="Ruckert C."/>
            <person name="Albersmeier A."/>
            <person name="Jiang C.-L."/>
            <person name="Jiang Y."/>
            <person name="Kalinowski J."/>
            <person name="Schneider O."/>
            <person name="Winkler A."/>
            <person name="Zotchev S.B."/>
        </authorList>
    </citation>
    <scope>NUCLEOTIDE SEQUENCE [LARGE SCALE GENOMIC DNA]</scope>
    <source>
        <strain evidence="1 2">YIM 121212</strain>
    </source>
</reference>
<comment type="caution">
    <text evidence="1">The sequence shown here is derived from an EMBL/GenBank/DDBJ whole genome shotgun (WGS) entry which is preliminary data.</text>
</comment>
<gene>
    <name evidence="1" type="ORF">BA062_09155</name>
</gene>
<dbReference type="OrthoDB" id="5007920at2"/>
<organism evidence="1 2">
    <name type="scientific">Prauserella flavalba</name>
    <dbReference type="NCBI Taxonomy" id="1477506"/>
    <lineage>
        <taxon>Bacteria</taxon>
        <taxon>Bacillati</taxon>
        <taxon>Actinomycetota</taxon>
        <taxon>Actinomycetes</taxon>
        <taxon>Pseudonocardiales</taxon>
        <taxon>Pseudonocardiaceae</taxon>
        <taxon>Prauserella</taxon>
    </lineage>
</organism>
<dbReference type="RefSeq" id="WP_110335662.1">
    <property type="nucleotide sequence ID" value="NZ_JBHVKT010000040.1"/>
</dbReference>